<feature type="compositionally biased region" description="Acidic residues" evidence="1">
    <location>
        <begin position="103"/>
        <end position="126"/>
    </location>
</feature>
<proteinExistence type="predicted"/>
<dbReference type="AlphaFoldDB" id="A0A426XZK6"/>
<sequence>MRISLQKDFVAIAAEGLRCHHGWVLAVEMLHCADATIIEAGKVNGSELAITNLVAWVKPVGGSAKLFICVDRGMEVVLEDEIDHGVGAGVAPTTTTTTKGDDSSPDGEEDMKDTDGGEEGYGEEEETTRGGQVITVKMIEGGKAHEGFARCRVVEVAGALGSAVAKGAFGKAGVRGGVPLDVEAMVEEGCKGDDHVFV</sequence>
<dbReference type="Proteomes" id="UP000287651">
    <property type="component" value="Unassembled WGS sequence"/>
</dbReference>
<gene>
    <name evidence="2" type="ORF">B296_00026204</name>
</gene>
<evidence type="ECO:0000313" key="3">
    <source>
        <dbReference type="Proteomes" id="UP000287651"/>
    </source>
</evidence>
<organism evidence="2 3">
    <name type="scientific">Ensete ventricosum</name>
    <name type="common">Abyssinian banana</name>
    <name type="synonym">Musa ensete</name>
    <dbReference type="NCBI Taxonomy" id="4639"/>
    <lineage>
        <taxon>Eukaryota</taxon>
        <taxon>Viridiplantae</taxon>
        <taxon>Streptophyta</taxon>
        <taxon>Embryophyta</taxon>
        <taxon>Tracheophyta</taxon>
        <taxon>Spermatophyta</taxon>
        <taxon>Magnoliopsida</taxon>
        <taxon>Liliopsida</taxon>
        <taxon>Zingiberales</taxon>
        <taxon>Musaceae</taxon>
        <taxon>Ensete</taxon>
    </lineage>
</organism>
<comment type="caution">
    <text evidence="2">The sequence shown here is derived from an EMBL/GenBank/DDBJ whole genome shotgun (WGS) entry which is preliminary data.</text>
</comment>
<protein>
    <submittedName>
        <fullName evidence="2">Uncharacterized protein</fullName>
    </submittedName>
</protein>
<accession>A0A426XZK6</accession>
<reference evidence="2 3" key="1">
    <citation type="journal article" date="2014" name="Agronomy (Basel)">
        <title>A Draft Genome Sequence for Ensete ventricosum, the Drought-Tolerant Tree Against Hunger.</title>
        <authorList>
            <person name="Harrison J."/>
            <person name="Moore K.A."/>
            <person name="Paszkiewicz K."/>
            <person name="Jones T."/>
            <person name="Grant M."/>
            <person name="Ambacheew D."/>
            <person name="Muzemil S."/>
            <person name="Studholme D.J."/>
        </authorList>
    </citation>
    <scope>NUCLEOTIDE SEQUENCE [LARGE SCALE GENOMIC DNA]</scope>
</reference>
<evidence type="ECO:0000313" key="2">
    <source>
        <dbReference type="EMBL" id="RRT44820.1"/>
    </source>
</evidence>
<name>A0A426XZK6_ENSVE</name>
<dbReference type="EMBL" id="AMZH03016225">
    <property type="protein sequence ID" value="RRT44820.1"/>
    <property type="molecule type" value="Genomic_DNA"/>
</dbReference>
<evidence type="ECO:0000256" key="1">
    <source>
        <dbReference type="SAM" id="MobiDB-lite"/>
    </source>
</evidence>
<feature type="region of interest" description="Disordered" evidence="1">
    <location>
        <begin position="88"/>
        <end position="129"/>
    </location>
</feature>